<feature type="domain" description="C4-type zinc ribbon" evidence="2">
    <location>
        <begin position="203"/>
        <end position="237"/>
    </location>
</feature>
<dbReference type="PANTHER" id="PTHR39082:SF1">
    <property type="entry name" value="SCAVENGER RECEPTOR CLASS A MEMBER 3"/>
    <property type="match status" value="1"/>
</dbReference>
<proteinExistence type="predicted"/>
<dbReference type="PANTHER" id="PTHR39082">
    <property type="entry name" value="PHOSPHOLIPASE C-BETA-2-RELATED"/>
    <property type="match status" value="1"/>
</dbReference>
<reference evidence="4" key="1">
    <citation type="submission" date="2020-02" db="EMBL/GenBank/DDBJ databases">
        <authorList>
            <person name="Meier V. D."/>
        </authorList>
    </citation>
    <scope>NUCLEOTIDE SEQUENCE</scope>
    <source>
        <strain evidence="4">AVDCRST_MAG66</strain>
    </source>
</reference>
<sequence length="245" mass="26828">MKADPTVQKRLLDLAGVDAELNRLGHRRRSLPEHAELTAAEAAVRAAKDAVVEAETNAGDLDRDIRRIERDVDAVRARTERDEKLLSGAGIGAKQAGDIQHELETLARRRTVLEDEQLEVMEQREAVGSHLDHARVTLEAAERELAAVVERRDAALADIDAGEAGRRRDRETVLADLPADLVALYEKRREQTGTGAALLVSRRCQACRLELDRTAIAELRAAAADAVVRCEECGAILVRTPESGL</sequence>
<dbReference type="InterPro" id="IPR052376">
    <property type="entry name" value="Oxidative_Scav/Glycosyltrans"/>
</dbReference>
<dbReference type="Gene3D" id="1.10.287.1490">
    <property type="match status" value="1"/>
</dbReference>
<keyword evidence="1" id="KW-0175">Coiled coil</keyword>
<accession>A0A6J4PZ85</accession>
<organism evidence="4">
    <name type="scientific">uncultured Pseudonocardia sp</name>
    <dbReference type="NCBI Taxonomy" id="211455"/>
    <lineage>
        <taxon>Bacteria</taxon>
        <taxon>Bacillati</taxon>
        <taxon>Actinomycetota</taxon>
        <taxon>Actinomycetes</taxon>
        <taxon>Pseudonocardiales</taxon>
        <taxon>Pseudonocardiaceae</taxon>
        <taxon>Pseudonocardia</taxon>
        <taxon>environmental samples</taxon>
    </lineage>
</organism>
<dbReference type="InterPro" id="IPR003743">
    <property type="entry name" value="Zf-RING_7"/>
</dbReference>
<evidence type="ECO:0000256" key="1">
    <source>
        <dbReference type="SAM" id="Coils"/>
    </source>
</evidence>
<feature type="domain" description="CT398-like coiled coil hairpin" evidence="3">
    <location>
        <begin position="14"/>
        <end position="193"/>
    </location>
</feature>
<dbReference type="AlphaFoldDB" id="A0A6J4PZ85"/>
<dbReference type="Pfam" id="PF24481">
    <property type="entry name" value="CT398_CC"/>
    <property type="match status" value="1"/>
</dbReference>
<name>A0A6J4PZ85_9PSEU</name>
<dbReference type="InterPro" id="IPR056003">
    <property type="entry name" value="CT398_CC_hairpin"/>
</dbReference>
<gene>
    <name evidence="4" type="ORF">AVDCRST_MAG66-3251</name>
</gene>
<dbReference type="EMBL" id="CADCUS010000467">
    <property type="protein sequence ID" value="CAA9429809.1"/>
    <property type="molecule type" value="Genomic_DNA"/>
</dbReference>
<feature type="coiled-coil region" evidence="1">
    <location>
        <begin position="37"/>
        <end position="78"/>
    </location>
</feature>
<evidence type="ECO:0000259" key="2">
    <source>
        <dbReference type="Pfam" id="PF02591"/>
    </source>
</evidence>
<evidence type="ECO:0000313" key="4">
    <source>
        <dbReference type="EMBL" id="CAA9429809.1"/>
    </source>
</evidence>
<evidence type="ECO:0000259" key="3">
    <source>
        <dbReference type="Pfam" id="PF24481"/>
    </source>
</evidence>
<dbReference type="Pfam" id="PF02591">
    <property type="entry name" value="Zn_ribbon_9"/>
    <property type="match status" value="1"/>
</dbReference>
<feature type="coiled-coil region" evidence="1">
    <location>
        <begin position="131"/>
        <end position="158"/>
    </location>
</feature>
<protein>
    <submittedName>
        <fullName evidence="4">Uncharacterized protein</fullName>
    </submittedName>
</protein>